<keyword evidence="2" id="KW-0812">Transmembrane</keyword>
<dbReference type="AlphaFoldDB" id="A0AAN9IQ54"/>
<gene>
    <name evidence="3" type="ORF">RIF29_13774</name>
</gene>
<evidence type="ECO:0000256" key="1">
    <source>
        <dbReference type="SAM" id="MobiDB-lite"/>
    </source>
</evidence>
<sequence length="158" mass="17361">MKQIGHWSGLINFGSIEFKGWVELDSLTPQNVVAVMLLLITFNNLSLTISNFTISMANSRIARLFMEVAPPQYISVMRHRTTKMLDTISEEEKEMNSSNNNDSVIISPPKHSSPTPLSFASASSAASASATIAASTTPNPNSKYFLREVHRSLSTLNN</sequence>
<feature type="transmembrane region" description="Helical" evidence="2">
    <location>
        <begin position="32"/>
        <end position="54"/>
    </location>
</feature>
<protein>
    <submittedName>
        <fullName evidence="3">Uncharacterized protein</fullName>
    </submittedName>
</protein>
<dbReference type="PANTHER" id="PTHR35101">
    <property type="entry name" value="OS02G0162600 PROTEIN"/>
    <property type="match status" value="1"/>
</dbReference>
<keyword evidence="4" id="KW-1185">Reference proteome</keyword>
<feature type="region of interest" description="Disordered" evidence="1">
    <location>
        <begin position="92"/>
        <end position="118"/>
    </location>
</feature>
<organism evidence="3 4">
    <name type="scientific">Crotalaria pallida</name>
    <name type="common">Smooth rattlebox</name>
    <name type="synonym">Crotalaria striata</name>
    <dbReference type="NCBI Taxonomy" id="3830"/>
    <lineage>
        <taxon>Eukaryota</taxon>
        <taxon>Viridiplantae</taxon>
        <taxon>Streptophyta</taxon>
        <taxon>Embryophyta</taxon>
        <taxon>Tracheophyta</taxon>
        <taxon>Spermatophyta</taxon>
        <taxon>Magnoliopsida</taxon>
        <taxon>eudicotyledons</taxon>
        <taxon>Gunneridae</taxon>
        <taxon>Pentapetalae</taxon>
        <taxon>rosids</taxon>
        <taxon>fabids</taxon>
        <taxon>Fabales</taxon>
        <taxon>Fabaceae</taxon>
        <taxon>Papilionoideae</taxon>
        <taxon>50 kb inversion clade</taxon>
        <taxon>genistoids sensu lato</taxon>
        <taxon>core genistoids</taxon>
        <taxon>Crotalarieae</taxon>
        <taxon>Crotalaria</taxon>
    </lineage>
</organism>
<keyword evidence="2" id="KW-0472">Membrane</keyword>
<dbReference type="Proteomes" id="UP001372338">
    <property type="component" value="Unassembled WGS sequence"/>
</dbReference>
<comment type="caution">
    <text evidence="3">The sequence shown here is derived from an EMBL/GenBank/DDBJ whole genome shotgun (WGS) entry which is preliminary data.</text>
</comment>
<dbReference type="PANTHER" id="PTHR35101:SF12">
    <property type="entry name" value="OS02G0162600 PROTEIN"/>
    <property type="match status" value="1"/>
</dbReference>
<name>A0AAN9IQ54_CROPI</name>
<feature type="compositionally biased region" description="Low complexity" evidence="1">
    <location>
        <begin position="96"/>
        <end position="118"/>
    </location>
</feature>
<evidence type="ECO:0000313" key="3">
    <source>
        <dbReference type="EMBL" id="KAK7284023.1"/>
    </source>
</evidence>
<keyword evidence="2" id="KW-1133">Transmembrane helix</keyword>
<evidence type="ECO:0000313" key="4">
    <source>
        <dbReference type="Proteomes" id="UP001372338"/>
    </source>
</evidence>
<evidence type="ECO:0000256" key="2">
    <source>
        <dbReference type="SAM" id="Phobius"/>
    </source>
</evidence>
<accession>A0AAN9IQ54</accession>
<dbReference type="EMBL" id="JAYWIO010000002">
    <property type="protein sequence ID" value="KAK7284023.1"/>
    <property type="molecule type" value="Genomic_DNA"/>
</dbReference>
<proteinExistence type="predicted"/>
<reference evidence="3 4" key="1">
    <citation type="submission" date="2024-01" db="EMBL/GenBank/DDBJ databases">
        <title>The genomes of 5 underutilized Papilionoideae crops provide insights into root nodulation and disease resistanc.</title>
        <authorList>
            <person name="Yuan L."/>
        </authorList>
    </citation>
    <scope>NUCLEOTIDE SEQUENCE [LARGE SCALE GENOMIC DNA]</scope>
    <source>
        <strain evidence="3">ZHUSHIDOU_FW_LH</strain>
        <tissue evidence="3">Leaf</tissue>
    </source>
</reference>